<dbReference type="RefSeq" id="WP_112087192.1">
    <property type="nucleotide sequence ID" value="NZ_QLSV01000017.1"/>
</dbReference>
<feature type="transmembrane region" description="Helical" evidence="1">
    <location>
        <begin position="38"/>
        <end position="56"/>
    </location>
</feature>
<organism evidence="2 3">
    <name type="scientific">Flavobacterium lacus</name>
    <dbReference type="NCBI Taxonomy" id="1353778"/>
    <lineage>
        <taxon>Bacteria</taxon>
        <taxon>Pseudomonadati</taxon>
        <taxon>Bacteroidota</taxon>
        <taxon>Flavobacteriia</taxon>
        <taxon>Flavobacteriales</taxon>
        <taxon>Flavobacteriaceae</taxon>
        <taxon>Flavobacterium</taxon>
    </lineage>
</organism>
<dbReference type="AlphaFoldDB" id="A0A328WJG9"/>
<feature type="transmembrane region" description="Helical" evidence="1">
    <location>
        <begin position="166"/>
        <end position="190"/>
    </location>
</feature>
<keyword evidence="1" id="KW-0472">Membrane</keyword>
<keyword evidence="1" id="KW-0812">Transmembrane</keyword>
<sequence>MTEELDLLKKAWKKDAHSYEQVTENQIYKMIHKRSSSIVKWILMISIAELILWAGIGLFTVDDNYLKTLEMYHIDSLFKVLTVINYVIVFFFIYVFYKNFRTISTTDTVKKLMRSIIKTRKTVQYYIWYNLGMFALIFIIVVISQITYDPNINSVLENAKDSNPQAFWIVIGLTYFVLFAVTFGLFWLFYRLVYGFLMRRLYKNYEELKKMDF</sequence>
<keyword evidence="3" id="KW-1185">Reference proteome</keyword>
<comment type="caution">
    <text evidence="2">The sequence shown here is derived from an EMBL/GenBank/DDBJ whole genome shotgun (WGS) entry which is preliminary data.</text>
</comment>
<dbReference type="Proteomes" id="UP000249518">
    <property type="component" value="Unassembled WGS sequence"/>
</dbReference>
<gene>
    <name evidence="2" type="ORF">B0I10_1176</name>
</gene>
<name>A0A328WJG9_9FLAO</name>
<protein>
    <submittedName>
        <fullName evidence="2">Uncharacterized protein</fullName>
    </submittedName>
</protein>
<accession>A0A328WJG9</accession>
<keyword evidence="1" id="KW-1133">Transmembrane helix</keyword>
<dbReference type="EMBL" id="QLSV01000017">
    <property type="protein sequence ID" value="RAR46512.1"/>
    <property type="molecule type" value="Genomic_DNA"/>
</dbReference>
<feature type="transmembrane region" description="Helical" evidence="1">
    <location>
        <begin position="126"/>
        <end position="146"/>
    </location>
</feature>
<evidence type="ECO:0000256" key="1">
    <source>
        <dbReference type="SAM" id="Phobius"/>
    </source>
</evidence>
<evidence type="ECO:0000313" key="3">
    <source>
        <dbReference type="Proteomes" id="UP000249518"/>
    </source>
</evidence>
<dbReference type="OrthoDB" id="709028at2"/>
<feature type="transmembrane region" description="Helical" evidence="1">
    <location>
        <begin position="76"/>
        <end position="97"/>
    </location>
</feature>
<evidence type="ECO:0000313" key="2">
    <source>
        <dbReference type="EMBL" id="RAR46512.1"/>
    </source>
</evidence>
<proteinExistence type="predicted"/>
<reference evidence="2 3" key="1">
    <citation type="submission" date="2018-06" db="EMBL/GenBank/DDBJ databases">
        <title>Genomic Encyclopedia of Type Strains, Phase III (KMG-III): the genomes of soil and plant-associated and newly described type strains.</title>
        <authorList>
            <person name="Whitman W."/>
        </authorList>
    </citation>
    <scope>NUCLEOTIDE SEQUENCE [LARGE SCALE GENOMIC DNA]</scope>
    <source>
        <strain evidence="2 3">CGMCC 1.12504</strain>
    </source>
</reference>